<dbReference type="Gene3D" id="3.60.10.10">
    <property type="entry name" value="Endonuclease/exonuclease/phosphatase"/>
    <property type="match status" value="1"/>
</dbReference>
<comment type="caution">
    <text evidence="1">The sequence shown here is derived from an EMBL/GenBank/DDBJ whole genome shotgun (WGS) entry which is preliminary data.</text>
</comment>
<dbReference type="EMBL" id="JAAPAO010000283">
    <property type="protein sequence ID" value="KAF4664625.1"/>
    <property type="molecule type" value="Genomic_DNA"/>
</dbReference>
<proteinExistence type="predicted"/>
<name>A0A7J6LZE4_PERCH</name>
<evidence type="ECO:0000313" key="1">
    <source>
        <dbReference type="EMBL" id="KAF4664625.1"/>
    </source>
</evidence>
<dbReference type="InterPro" id="IPR036691">
    <property type="entry name" value="Endo/exonu/phosph_ase_sf"/>
</dbReference>
<evidence type="ECO:0000313" key="2">
    <source>
        <dbReference type="Proteomes" id="UP000591131"/>
    </source>
</evidence>
<gene>
    <name evidence="1" type="ORF">FOL47_005048</name>
</gene>
<dbReference type="SUPFAM" id="SSF56219">
    <property type="entry name" value="DNase I-like"/>
    <property type="match status" value="1"/>
</dbReference>
<dbReference type="AlphaFoldDB" id="A0A7J6LZE4"/>
<accession>A0A7J6LZE4</accession>
<feature type="non-terminal residue" evidence="1">
    <location>
        <position position="260"/>
    </location>
</feature>
<sequence length="260" mass="29109">MCVDASAWHIAWGSELTASNLHRQAWQRGESLVDWCLDKGVRILNDDESLPTFESERDGAWPRWELVDDLCGSDHRLLYVEVDSQDTAKVIDGASRIPSDTPDCVEVRLQVLKDNWCVQFTKALENGVYPDGWKSSKGISIHKAGRDPTKPNGWRPICLVGSGSKLFERAIVERLASCPQIRERLDSPIVHGFCKSKSVDSAVLRVVQGRQRKEETRTHCTCAIGRAERVLDETESVGISVGEEDELTSRTISWADETES</sequence>
<keyword evidence="2" id="KW-1185">Reference proteome</keyword>
<reference evidence="1 2" key="1">
    <citation type="submission" date="2020-04" db="EMBL/GenBank/DDBJ databases">
        <title>Perkinsus chesapeaki whole genome sequence.</title>
        <authorList>
            <person name="Bogema D.R."/>
        </authorList>
    </citation>
    <scope>NUCLEOTIDE SEQUENCE [LARGE SCALE GENOMIC DNA]</scope>
    <source>
        <strain evidence="1">ATCC PRA-425</strain>
    </source>
</reference>
<dbReference type="Proteomes" id="UP000591131">
    <property type="component" value="Unassembled WGS sequence"/>
</dbReference>
<protein>
    <submittedName>
        <fullName evidence="1">Uncharacterized protein</fullName>
    </submittedName>
</protein>
<organism evidence="1 2">
    <name type="scientific">Perkinsus chesapeaki</name>
    <name type="common">Clam parasite</name>
    <name type="synonym">Perkinsus andrewsi</name>
    <dbReference type="NCBI Taxonomy" id="330153"/>
    <lineage>
        <taxon>Eukaryota</taxon>
        <taxon>Sar</taxon>
        <taxon>Alveolata</taxon>
        <taxon>Perkinsozoa</taxon>
        <taxon>Perkinsea</taxon>
        <taxon>Perkinsida</taxon>
        <taxon>Perkinsidae</taxon>
        <taxon>Perkinsus</taxon>
    </lineage>
</organism>
<dbReference type="OrthoDB" id="8054392at2759"/>
<dbReference type="PANTHER" id="PTHR19446">
    <property type="entry name" value="REVERSE TRANSCRIPTASES"/>
    <property type="match status" value="1"/>
</dbReference>